<dbReference type="EnsemblPlants" id="Solyc04g076540.3.1">
    <property type="protein sequence ID" value="Solyc04g076540.3.1"/>
    <property type="gene ID" value="Solyc04g076540.3"/>
</dbReference>
<reference evidence="3" key="1">
    <citation type="journal article" date="2012" name="Nature">
        <title>The tomato genome sequence provides insights into fleshy fruit evolution.</title>
        <authorList>
            <consortium name="Tomato Genome Consortium"/>
        </authorList>
    </citation>
    <scope>NUCLEOTIDE SEQUENCE [LARGE SCALE GENOMIC DNA]</scope>
    <source>
        <strain evidence="3">cv. Heinz 1706</strain>
    </source>
</reference>
<dbReference type="InParanoid" id="A0A3Q7G950"/>
<feature type="region of interest" description="Disordered" evidence="1">
    <location>
        <begin position="2055"/>
        <end position="2105"/>
    </location>
</feature>
<feature type="region of interest" description="Disordered" evidence="1">
    <location>
        <begin position="1818"/>
        <end position="1876"/>
    </location>
</feature>
<name>A0A3Q7G950_SOLLC</name>
<feature type="region of interest" description="Disordered" evidence="1">
    <location>
        <begin position="1950"/>
        <end position="1992"/>
    </location>
</feature>
<dbReference type="PANTHER" id="PTHR15678:SF8">
    <property type="entry name" value="PROTEIN KINKY POLLEN"/>
    <property type="match status" value="1"/>
</dbReference>
<proteinExistence type="predicted"/>
<feature type="region of interest" description="Disordered" evidence="1">
    <location>
        <begin position="1710"/>
        <end position="1760"/>
    </location>
</feature>
<feature type="compositionally biased region" description="Polar residues" evidence="1">
    <location>
        <begin position="1735"/>
        <end position="1760"/>
    </location>
</feature>
<feature type="compositionally biased region" description="Polar residues" evidence="1">
    <location>
        <begin position="1968"/>
        <end position="1984"/>
    </location>
</feature>
<evidence type="ECO:0000313" key="3">
    <source>
        <dbReference type="EnsemblPlants" id="Solyc04g076540.3.1"/>
    </source>
</evidence>
<dbReference type="Proteomes" id="UP000004994">
    <property type="component" value="Chromosome 4"/>
</dbReference>
<dbReference type="OMA" id="WILRFWS"/>
<feature type="compositionally biased region" description="Basic and acidic residues" evidence="1">
    <location>
        <begin position="1838"/>
        <end position="1876"/>
    </location>
</feature>
<feature type="compositionally biased region" description="Basic residues" evidence="1">
    <location>
        <begin position="2055"/>
        <end position="2067"/>
    </location>
</feature>
<dbReference type="PaxDb" id="4081-Solyc04g076540.2.1"/>
<evidence type="ECO:0000313" key="4">
    <source>
        <dbReference type="Proteomes" id="UP000004994"/>
    </source>
</evidence>
<feature type="compositionally biased region" description="Polar residues" evidence="1">
    <location>
        <begin position="2071"/>
        <end position="2084"/>
    </location>
</feature>
<dbReference type="STRING" id="4081.A0A3Q7G950"/>
<feature type="compositionally biased region" description="Low complexity" evidence="1">
    <location>
        <begin position="2085"/>
        <end position="2105"/>
    </location>
</feature>
<dbReference type="SMART" id="SM01214">
    <property type="entry name" value="Fmp27_GFWDK"/>
    <property type="match status" value="1"/>
</dbReference>
<sequence>MEVGEFNLNMSDEYRECLKESLFGVETNMGSLIYIAKVSVDWGKKDMDAPEDGLKYKTVLSVDVTGMGVHLTFRRIGSLMSTALSFKHLLKSLSGSGKKPHNRVTKSSRPSGKGIQLIKFNLEKCSFNVCGEVGLENSVVPDPKRANYGSQGGRIVVSVSVDGTPRTATITPTTPVELKKLKYSLSLDIFHLTLSMNKEKQSTQMELERARSIYQEHLEDSNLPGERVTLLDMQNAKFVRRSGGLKEVAVCSLFSATDISVRWEPDVHIALVELGLHLKLLLHNQKLQELAKGDLKVNGQVNETSMESVPLEKSKKRESIFAIDVEMLNISAEVGDGVEMTVQVQSIFSENAPTSKHEIGTTWDWVIQALDVHICMPYRLELRAIDDSVEEMLRALKLVTAAKTKLLFPNKEEKSKAKETSSSKIGRVRFCIKKLTADIEEQPIQGWLDEHYQLLKKEACEVAVRLNFIDKLISKGGKSRGVAERKDSFEDGKVHFNGEEIDVEDTSAVQKLQEEIYKQSFRSYYQACQTLVQSQGSGACSEGFQGGFKPSTARSSLFSVSATELDVSLTRIEGGDSGMIEILQKLDPVCRAHSVPFSRLYGSNINLQTGSLVVRIRNYTYPLLAATSGRCEGRVILAQQATCFQPQIHQNVYIGRWRKVRLLRSASGTTPPMKTYSDLPLHFQKAEISYGVGFEPALADISYAFTVAMRRANLSIRNPSPDPPPLKKEKSLPWWDEMRNYIHGNTSLYFSESQWNILASTDPYEKSDKLQIRSGYMELQQSDGRVYCFAKDFKILLSSLESLLKNSNLKCPSGFSSTFIEAPAFSLEVIMEWECDSGNPLNHYLFAFPSEGVPREKVYDPFRSTSLSLRWNLLLRPSLPMHDNQSNLCSVGDQSVLDAAGCGAMKPDSLSVFPTLKLGPHDLAWVLKFWSLNYYPPHKLRSFSRWPRFGIPRFPRSGNLSLDKVMTEFMFRVDATPACVKHMPLDDDDPAKGLTFSMNKLKYELYYGRGKQKYTFESKRDTLDLVYQGLDLHMPKAFINRDDNSSVAKVVNMTRKTSQSASTERSSNDSSSERQRDDGFLLSSDYFTIRRQAPKADPDRLLAWQEAGRRNLEMTYVRSEFENGSESDDHTRSDPSDDDGYNVVIADNCQRIFVYGLKLLWTLENRDAVWSWVGGISKAFESPKPSPSRQYAQRKLLEDSEVIDRTELPQDDNQKSPVSHGASSSSPQHVRPSKAQVEAPSSSEVKVETLPSTSFAKLADIEDNEGEGTRHFMVNVIEPQFNLHSEDANGRFLLAAVSGRVLARSFHSVLSIGYEVIKQALGGGNVPIRESQPEMTWNRMEYSVMLEHVQAHVAPTDVDPGAGLQWLPKIRRSSPKVKRTGALLERVFMPCDMYFRYTRHKGGTADLKVKPLKELSFNSHNITATMTSRQFQVMLDVLTNLLFARLPKPRKVSLSYPAGDDEDVEEEADEVVPDGVEEVELARVNLEQKERVQKLIQDDIRKLSLYNDASGDRNSVKEDDLWIITGGRSILVQKLKKELVNAQKSRKAASASLRMALQKAAQLRLMEKEKNKSPSCAMRISLQINKVVWSMLVDGKSFAEAEINDMIYDFDRDYKDVGVAKFTTKYFVVRNCLPNAKSDMLLSAWNAPAEWGKKVMLRVDAKQGAPKDGNYPLELFQVEIYPLKIHLTETMYRMMWEYFFPEEEQDSQRRQEVWKFSTTAGSRRTRKGASIQEAPMSSTHLTKDPQVSTKSSNSALPVTSANQLSSSADFSQMSKLQNLKANIVCGSTPELRRTSSFDRILEEKVAESVADELMLQMHSSSATSSTSGPFAGIEQPDEGNRNRSKESKLIKSGRSSHEEKKVGKAQDEKKSRPRRMREFHNIKISQVELLVTYEGLRFAVSDLRLLMDTFHRVEFTGTWRRLFSRVKKHIIWGVLKSVTGMQGKKFKDKAHSHKETCAPGVPDIDLNLSDSDGGSAGKSEQNPLSWPKRPAEGAGDGFVTSIKGLFNSQRRKAKAFVLRTMRGEAENEITGDWSESEGDFSPFARQLTITKAKKLIRRHTKKFRSRAPKGLSSQQRESLPSSPRETTPFESDSSSESSPYEDFHE</sequence>
<feature type="region of interest" description="Disordered" evidence="1">
    <location>
        <begin position="1119"/>
        <end position="1141"/>
    </location>
</feature>
<evidence type="ECO:0000259" key="2">
    <source>
        <dbReference type="SMART" id="SM01214"/>
    </source>
</evidence>
<dbReference type="InterPro" id="IPR019441">
    <property type="entry name" value="FMP27/BLTP2/Hobbit_GFWDK_RBG"/>
</dbReference>
<dbReference type="InterPro" id="IPR045167">
    <property type="entry name" value="Hobbit"/>
</dbReference>
<feature type="region of interest" description="Disordered" evidence="1">
    <location>
        <begin position="1200"/>
        <end position="1247"/>
    </location>
</feature>
<organism evidence="3">
    <name type="scientific">Solanum lycopersicum</name>
    <name type="common">Tomato</name>
    <name type="synonym">Lycopersicon esculentum</name>
    <dbReference type="NCBI Taxonomy" id="4081"/>
    <lineage>
        <taxon>Eukaryota</taxon>
        <taxon>Viridiplantae</taxon>
        <taxon>Streptophyta</taxon>
        <taxon>Embryophyta</taxon>
        <taxon>Tracheophyta</taxon>
        <taxon>Spermatophyta</taxon>
        <taxon>Magnoliopsida</taxon>
        <taxon>eudicotyledons</taxon>
        <taxon>Gunneridae</taxon>
        <taxon>Pentapetalae</taxon>
        <taxon>asterids</taxon>
        <taxon>lamiids</taxon>
        <taxon>Solanales</taxon>
        <taxon>Solanaceae</taxon>
        <taxon>Solanoideae</taxon>
        <taxon>Solaneae</taxon>
        <taxon>Solanum</taxon>
        <taxon>Solanum subgen. Lycopersicon</taxon>
    </lineage>
</organism>
<dbReference type="Gramene" id="Solyc04g076540.3.1">
    <property type="protein sequence ID" value="Solyc04g076540.3.1"/>
    <property type="gene ID" value="Solyc04g076540.3"/>
</dbReference>
<feature type="domain" description="FMP27/BLTP2/Hobbit GFWDK motif-containing RBG unit" evidence="2">
    <location>
        <begin position="618"/>
        <end position="766"/>
    </location>
</feature>
<feature type="compositionally biased region" description="Low complexity" evidence="1">
    <location>
        <begin position="1216"/>
        <end position="1226"/>
    </location>
</feature>
<feature type="compositionally biased region" description="Basic and acidic residues" evidence="1">
    <location>
        <begin position="1200"/>
        <end position="1214"/>
    </location>
</feature>
<feature type="region of interest" description="Disordered" evidence="1">
    <location>
        <begin position="1053"/>
        <end position="1076"/>
    </location>
</feature>
<feature type="compositionally biased region" description="Low complexity" evidence="1">
    <location>
        <begin position="1060"/>
        <end position="1070"/>
    </location>
</feature>
<dbReference type="PANTHER" id="PTHR15678">
    <property type="entry name" value="ANTIGEN MLAA-22-RELATED"/>
    <property type="match status" value="1"/>
</dbReference>
<keyword evidence="4" id="KW-1185">Reference proteome</keyword>
<evidence type="ECO:0000256" key="1">
    <source>
        <dbReference type="SAM" id="MobiDB-lite"/>
    </source>
</evidence>
<protein>
    <recommendedName>
        <fullName evidence="2">FMP27/BLTP2/Hobbit GFWDK motif-containing RBG unit domain-containing protein</fullName>
    </recommendedName>
</protein>
<reference evidence="3" key="2">
    <citation type="submission" date="2019-01" db="UniProtKB">
        <authorList>
            <consortium name="EnsemblPlants"/>
        </authorList>
    </citation>
    <scope>IDENTIFICATION</scope>
    <source>
        <strain evidence="3">cv. Heinz 1706</strain>
    </source>
</reference>
<accession>A0A3Q7G950</accession>
<dbReference type="Pfam" id="PF10344">
    <property type="entry name" value="Hobbit"/>
    <property type="match status" value="2"/>
</dbReference>